<name>A0A2N5TXS5_9BASI</name>
<dbReference type="EMBL" id="PGCJ01000382">
    <property type="protein sequence ID" value="PLW30305.1"/>
    <property type="molecule type" value="Genomic_DNA"/>
</dbReference>
<dbReference type="AlphaFoldDB" id="A0A2N5TXS5"/>
<protein>
    <submittedName>
        <fullName evidence="1">Uncharacterized protein</fullName>
    </submittedName>
</protein>
<evidence type="ECO:0000313" key="2">
    <source>
        <dbReference type="Proteomes" id="UP000235388"/>
    </source>
</evidence>
<reference evidence="1 2" key="1">
    <citation type="submission" date="2017-11" db="EMBL/GenBank/DDBJ databases">
        <title>De novo assembly and phasing of dikaryotic genomes from two isolates of Puccinia coronata f. sp. avenae, the causal agent of oat crown rust.</title>
        <authorList>
            <person name="Miller M.E."/>
            <person name="Zhang Y."/>
            <person name="Omidvar V."/>
            <person name="Sperschneider J."/>
            <person name="Schwessinger B."/>
            <person name="Raley C."/>
            <person name="Palmer J.M."/>
            <person name="Garnica D."/>
            <person name="Upadhyaya N."/>
            <person name="Rathjen J."/>
            <person name="Taylor J.M."/>
            <person name="Park R.F."/>
            <person name="Dodds P.N."/>
            <person name="Hirsch C.D."/>
            <person name="Kianian S.F."/>
            <person name="Figueroa M."/>
        </authorList>
    </citation>
    <scope>NUCLEOTIDE SEQUENCE [LARGE SCALE GENOMIC DNA]</scope>
    <source>
        <strain evidence="1">12NC29</strain>
    </source>
</reference>
<proteinExistence type="predicted"/>
<comment type="caution">
    <text evidence="1">The sequence shown here is derived from an EMBL/GenBank/DDBJ whole genome shotgun (WGS) entry which is preliminary data.</text>
</comment>
<evidence type="ECO:0000313" key="1">
    <source>
        <dbReference type="EMBL" id="PLW30305.1"/>
    </source>
</evidence>
<dbReference type="Proteomes" id="UP000235388">
    <property type="component" value="Unassembled WGS sequence"/>
</dbReference>
<sequence length="71" mass="7839">MTGVALKPVLAKKKAVNHVEAKETEVNAVNEEPEEVINDYEDGSSVSDMDENVVHVDFDIADVVYESHLPQ</sequence>
<accession>A0A2N5TXS5</accession>
<keyword evidence="2" id="KW-1185">Reference proteome</keyword>
<organism evidence="1 2">
    <name type="scientific">Puccinia coronata f. sp. avenae</name>
    <dbReference type="NCBI Taxonomy" id="200324"/>
    <lineage>
        <taxon>Eukaryota</taxon>
        <taxon>Fungi</taxon>
        <taxon>Dikarya</taxon>
        <taxon>Basidiomycota</taxon>
        <taxon>Pucciniomycotina</taxon>
        <taxon>Pucciniomycetes</taxon>
        <taxon>Pucciniales</taxon>
        <taxon>Pucciniaceae</taxon>
        <taxon>Puccinia</taxon>
    </lineage>
</organism>
<gene>
    <name evidence="1" type="ORF">PCANC_25464</name>
</gene>